<dbReference type="InterPro" id="IPR015424">
    <property type="entry name" value="PyrdxlP-dep_Trfase"/>
</dbReference>
<comment type="catalytic activity">
    <reaction evidence="35">
        <text>N(omega)-methyl-L-arginine + glyoxylate = 5-(3-methylguanidino)-2-oxopentanoate + glycine</text>
        <dbReference type="Rhea" id="RHEA:77323"/>
        <dbReference type="ChEBI" id="CHEBI:36655"/>
        <dbReference type="ChEBI" id="CHEBI:57305"/>
        <dbReference type="ChEBI" id="CHEBI:114953"/>
        <dbReference type="ChEBI" id="CHEBI:197314"/>
    </reaction>
</comment>
<evidence type="ECO:0000256" key="15">
    <source>
        <dbReference type="ARBA" id="ARBA00041845"/>
    </source>
</evidence>
<dbReference type="AlphaFoldDB" id="A0A834VHB7"/>
<evidence type="ECO:0000256" key="4">
    <source>
        <dbReference type="ARBA" id="ARBA00011881"/>
    </source>
</evidence>
<evidence type="ECO:0000256" key="5">
    <source>
        <dbReference type="ARBA" id="ARBA00013049"/>
    </source>
</evidence>
<dbReference type="SUPFAM" id="SSF53383">
    <property type="entry name" value="PLP-dependent transferases"/>
    <property type="match status" value="1"/>
</dbReference>
<evidence type="ECO:0000256" key="22">
    <source>
        <dbReference type="ARBA" id="ARBA00043751"/>
    </source>
</evidence>
<comment type="catalytic activity">
    <reaction evidence="19">
        <text>(2S)-2-aminobutanoate + glyoxylate = 2-oxobutanoate + glycine</text>
        <dbReference type="Rhea" id="RHEA:77339"/>
        <dbReference type="ChEBI" id="CHEBI:16763"/>
        <dbReference type="ChEBI" id="CHEBI:36655"/>
        <dbReference type="ChEBI" id="CHEBI:57305"/>
        <dbReference type="ChEBI" id="CHEBI:74359"/>
    </reaction>
</comment>
<evidence type="ECO:0000256" key="36">
    <source>
        <dbReference type="ARBA" id="ARBA00048916"/>
    </source>
</evidence>
<evidence type="ECO:0000256" key="11">
    <source>
        <dbReference type="ARBA" id="ARBA00033660"/>
    </source>
</evidence>
<evidence type="ECO:0000256" key="32">
    <source>
        <dbReference type="ARBA" id="ARBA00048264"/>
    </source>
</evidence>
<evidence type="ECO:0000256" key="28">
    <source>
        <dbReference type="ARBA" id="ARBA00044055"/>
    </source>
</evidence>
<dbReference type="GO" id="GO:0047305">
    <property type="term" value="F:(R)-3-amino-2-methylpropionate-pyruvate transaminase activity"/>
    <property type="evidence" value="ECO:0007669"/>
    <property type="project" value="UniProtKB-EC"/>
</dbReference>
<sequence>MRKNLFHFRERNPLRWLSHSTNNSLRLPRCDFKPNNYKSKMNLNEIELNRHKYLNPCLKVLYKKPILLTQGHMQYVWDSEGQRYLVDMFGGIVTTSIGHCHPRLVETVQRQSEKLWHVSSLYLTEEINEYSRKLASYFPEPLNCLFFCNSGSEANDIAITMARLHTKAFDVIALRNGYHGSTLSTMPLCGLGVWKFPFPNSFGFTHVTNPDPYRGRVGGLHCRDSLVQTNRACDCKDSENCRAAEYYAEEFEIVLESTLPKTIAAFFAESIQGVRIYLFVSDDDTIIELIVKQRGGLIVMDEVQTGFGRTGNNFWGFRSHDIIPDIVTMAKGIGNGFPMAAVITTQEIANTLTLASYFNTFGGNPMASAIGSTVLDIIESEKLQHKSKQLGSFLMKNLARLRNQYQDIVGDVRGQGLMIGVEMMLNGKSMPKNHIDFILEEFKNMQLIIGKGGAQANVFRITPPMCINEEDIEFTIAVIEQAFKNYREWARKEENQS</sequence>
<dbReference type="Pfam" id="PF00202">
    <property type="entry name" value="Aminotran_3"/>
    <property type="match status" value="1"/>
</dbReference>
<evidence type="ECO:0000256" key="19">
    <source>
        <dbReference type="ARBA" id="ARBA00043679"/>
    </source>
</evidence>
<dbReference type="EnsemblMetazoa" id="SSS_4412s_mrna">
    <property type="protein sequence ID" value="KAF7495900.1"/>
    <property type="gene ID" value="SSS_4412"/>
</dbReference>
<dbReference type="GO" id="GO:0016223">
    <property type="term" value="F:beta-alanine:pyruvate transaminase activity"/>
    <property type="evidence" value="ECO:0007669"/>
    <property type="project" value="UniProtKB-EC"/>
</dbReference>
<protein>
    <recommendedName>
        <fullName evidence="13">Alanine--glyoxylate aminotransferase 2, mitochondrial</fullName>
        <ecNumber evidence="28">2.6.1.18</ecNumber>
        <ecNumber evidence="12">2.6.1.40</ecNumber>
        <ecNumber evidence="5">2.6.1.44</ecNumber>
    </recommendedName>
    <alternativeName>
        <fullName evidence="14">(R)-3-amino-2-methylpropionate--pyruvate transaminase</fullName>
    </alternativeName>
    <alternativeName>
        <fullName evidence="16">Beta-ALAAT II</fullName>
    </alternativeName>
    <alternativeName>
        <fullName evidence="17">Beta-alanine-pyruvate aminotransferase</fullName>
    </alternativeName>
    <alternativeName>
        <fullName evidence="30">D-3-aminoisobutyrate-pyruvate aminotransferase</fullName>
    </alternativeName>
    <alternativeName>
        <fullName evidence="15">D-AIBAT</fullName>
    </alternativeName>
    <alternativeName>
        <fullName evidence="29">D-beta-aminoisobutyrate-pyruvate aminotransferase</fullName>
    </alternativeName>
</protein>
<evidence type="ECO:0000256" key="27">
    <source>
        <dbReference type="ARBA" id="ARBA00043826"/>
    </source>
</evidence>
<evidence type="ECO:0000256" key="7">
    <source>
        <dbReference type="ARBA" id="ARBA00022679"/>
    </source>
</evidence>
<reference evidence="42" key="1">
    <citation type="journal article" date="2020" name="PLoS Negl. Trop. Dis.">
        <title>High-quality nuclear genome for Sarcoptes scabiei-A critical resource for a neglected parasite.</title>
        <authorList>
            <person name="Korhonen P.K."/>
            <person name="Gasser R.B."/>
            <person name="Ma G."/>
            <person name="Wang T."/>
            <person name="Stroehlein A.J."/>
            <person name="Young N.D."/>
            <person name="Ang C.S."/>
            <person name="Fernando D.D."/>
            <person name="Lu H.C."/>
            <person name="Taylor S."/>
            <person name="Reynolds S.L."/>
            <person name="Mofiz E."/>
            <person name="Najaraj S.H."/>
            <person name="Gowda H."/>
            <person name="Madugundu A."/>
            <person name="Renuse S."/>
            <person name="Holt D."/>
            <person name="Pandey A."/>
            <person name="Papenfuss A.T."/>
            <person name="Fischer K."/>
        </authorList>
    </citation>
    <scope>NUCLEOTIDE SEQUENCE [LARGE SCALE GENOMIC DNA]</scope>
</reference>
<dbReference type="InterPro" id="IPR005814">
    <property type="entry name" value="Aminotrans_3"/>
</dbReference>
<comment type="catalytic activity">
    <reaction evidence="22">
        <text>2-oxobutanoate + L-alanine = (2S)-2-aminobutanoate + pyruvate</text>
        <dbReference type="Rhea" id="RHEA:77355"/>
        <dbReference type="ChEBI" id="CHEBI:15361"/>
        <dbReference type="ChEBI" id="CHEBI:16763"/>
        <dbReference type="ChEBI" id="CHEBI:57972"/>
        <dbReference type="ChEBI" id="CHEBI:74359"/>
        <dbReference type="EC" id="2.6.1.44"/>
    </reaction>
</comment>
<evidence type="ECO:0000256" key="18">
    <source>
        <dbReference type="ARBA" id="ARBA00043669"/>
    </source>
</evidence>
<comment type="catalytic activity">
    <reaction evidence="34">
        <text>N(omega),N(omega)-dimethyl-L-arginine + 2-oxobutanoate = 5-(3,3-dimethylguanidino)-2-oxopentanoate + (2S)-2-aminobutanoate</text>
        <dbReference type="Rhea" id="RHEA:77351"/>
        <dbReference type="ChEBI" id="CHEBI:16763"/>
        <dbReference type="ChEBI" id="CHEBI:58326"/>
        <dbReference type="ChEBI" id="CHEBI:74359"/>
        <dbReference type="ChEBI" id="CHEBI:197301"/>
    </reaction>
</comment>
<dbReference type="Proteomes" id="UP000070412">
    <property type="component" value="Unassembled WGS sequence"/>
</dbReference>
<dbReference type="EMBL" id="WVUK01000044">
    <property type="protein sequence ID" value="KAF7495900.1"/>
    <property type="molecule type" value="Genomic_DNA"/>
</dbReference>
<evidence type="ECO:0000256" key="33">
    <source>
        <dbReference type="ARBA" id="ARBA00048500"/>
    </source>
</evidence>
<comment type="subcellular location">
    <subcellularLocation>
        <location evidence="2">Mitochondrion</location>
    </subcellularLocation>
</comment>
<comment type="catalytic activity">
    <reaction evidence="23">
        <text>N(omega)-methyl-L-arginine + pyruvate = 5-(3-methylguanidino)-2-oxopentanoate + L-alanine</text>
        <dbReference type="Rhea" id="RHEA:77319"/>
        <dbReference type="ChEBI" id="CHEBI:15361"/>
        <dbReference type="ChEBI" id="CHEBI:57972"/>
        <dbReference type="ChEBI" id="CHEBI:114953"/>
        <dbReference type="ChEBI" id="CHEBI:197314"/>
    </reaction>
</comment>
<keyword evidence="42" id="KW-1185">Reference proteome</keyword>
<evidence type="ECO:0000256" key="30">
    <source>
        <dbReference type="ARBA" id="ARBA00044258"/>
    </source>
</evidence>
<evidence type="ECO:0000256" key="37">
    <source>
        <dbReference type="ARBA" id="ARBA00049480"/>
    </source>
</evidence>
<evidence type="ECO:0000256" key="6">
    <source>
        <dbReference type="ARBA" id="ARBA00022576"/>
    </source>
</evidence>
<comment type="cofactor">
    <cofactor evidence="1">
        <name>pyridoxal 5'-phosphate</name>
        <dbReference type="ChEBI" id="CHEBI:597326"/>
    </cofactor>
</comment>
<keyword evidence="10" id="KW-0496">Mitochondrion</keyword>
<evidence type="ECO:0000256" key="38">
    <source>
        <dbReference type="ARBA" id="ARBA00058068"/>
    </source>
</evidence>
<comment type="subunit">
    <text evidence="4">Homotetramer.</text>
</comment>
<evidence type="ECO:0000256" key="21">
    <source>
        <dbReference type="ARBA" id="ARBA00043749"/>
    </source>
</evidence>
<evidence type="ECO:0000256" key="29">
    <source>
        <dbReference type="ARBA" id="ARBA00044257"/>
    </source>
</evidence>
<dbReference type="PANTHER" id="PTHR45688">
    <property type="match status" value="1"/>
</dbReference>
<evidence type="ECO:0000256" key="1">
    <source>
        <dbReference type="ARBA" id="ARBA00001933"/>
    </source>
</evidence>
<comment type="similarity">
    <text evidence="3 39">Belongs to the class-III pyridoxal-phosphate-dependent aminotransferase family.</text>
</comment>
<comment type="catalytic activity">
    <reaction evidence="37">
        <text>N(omega),N('omega)-dimethyl-L-arginine + glyoxylate = 5-(3,3'-dimethylguanidino)-2-oxopentanoate + glycine</text>
        <dbReference type="Rhea" id="RHEA:77315"/>
        <dbReference type="ChEBI" id="CHEBI:36655"/>
        <dbReference type="ChEBI" id="CHEBI:57305"/>
        <dbReference type="ChEBI" id="CHEBI:197308"/>
        <dbReference type="ChEBI" id="CHEBI:197310"/>
    </reaction>
</comment>
<gene>
    <name evidence="40" type="ORF">SSS_4412</name>
</gene>
<dbReference type="Gene3D" id="3.90.1150.10">
    <property type="entry name" value="Aspartate Aminotransferase, domain 1"/>
    <property type="match status" value="1"/>
</dbReference>
<dbReference type="PIRSF" id="PIRSF000521">
    <property type="entry name" value="Transaminase_4ab_Lys_Orn"/>
    <property type="match status" value="1"/>
</dbReference>
<dbReference type="CDD" id="cd00610">
    <property type="entry name" value="OAT_like"/>
    <property type="match status" value="1"/>
</dbReference>
<dbReference type="GO" id="GO:0019481">
    <property type="term" value="P:L-alanine catabolic process, by transamination"/>
    <property type="evidence" value="ECO:0007669"/>
    <property type="project" value="TreeGrafter"/>
</dbReference>
<dbReference type="InterPro" id="IPR015422">
    <property type="entry name" value="PyrdxlP-dep_Trfase_small"/>
</dbReference>
<keyword evidence="7 40" id="KW-0808">Transferase</keyword>
<evidence type="ECO:0000313" key="41">
    <source>
        <dbReference type="EnsemblMetazoa" id="KAF7495900.1"/>
    </source>
</evidence>
<evidence type="ECO:0000256" key="31">
    <source>
        <dbReference type="ARBA" id="ARBA00047892"/>
    </source>
</evidence>
<reference evidence="40" key="2">
    <citation type="submission" date="2020-01" db="EMBL/GenBank/DDBJ databases">
        <authorList>
            <person name="Korhonen P.K.K."/>
            <person name="Guangxu M.G."/>
            <person name="Wang T.W."/>
            <person name="Stroehlein A.J.S."/>
            <person name="Young N.D."/>
            <person name="Ang C.-S.A."/>
            <person name="Fernando D.W.F."/>
            <person name="Lu H.L."/>
            <person name="Taylor S.T."/>
            <person name="Ehtesham M.E.M."/>
            <person name="Najaraj S.H.N."/>
            <person name="Harsha G.H.G."/>
            <person name="Madugundu A.M."/>
            <person name="Renuse S.R."/>
            <person name="Holt D.H."/>
            <person name="Pandey A.P."/>
            <person name="Papenfuss A.P."/>
            <person name="Gasser R.B.G."/>
            <person name="Fischer K.F."/>
        </authorList>
    </citation>
    <scope>NUCLEOTIDE SEQUENCE</scope>
    <source>
        <strain evidence="40">SSS_KF_BRIS2020</strain>
    </source>
</reference>
<evidence type="ECO:0000256" key="2">
    <source>
        <dbReference type="ARBA" id="ARBA00004173"/>
    </source>
</evidence>
<evidence type="ECO:0000256" key="35">
    <source>
        <dbReference type="ARBA" id="ARBA00048760"/>
    </source>
</evidence>
<evidence type="ECO:0000256" key="34">
    <source>
        <dbReference type="ARBA" id="ARBA00048560"/>
    </source>
</evidence>
<evidence type="ECO:0000256" key="16">
    <source>
        <dbReference type="ARBA" id="ARBA00042611"/>
    </source>
</evidence>
<evidence type="ECO:0000256" key="10">
    <source>
        <dbReference type="ARBA" id="ARBA00023128"/>
    </source>
</evidence>
<dbReference type="EC" id="2.6.1.44" evidence="5"/>
<evidence type="ECO:0000313" key="42">
    <source>
        <dbReference type="Proteomes" id="UP000070412"/>
    </source>
</evidence>
<comment type="catalytic activity">
    <reaction evidence="11">
        <text>glyoxylate + L-alanine = glycine + pyruvate</text>
        <dbReference type="Rhea" id="RHEA:24248"/>
        <dbReference type="ChEBI" id="CHEBI:15361"/>
        <dbReference type="ChEBI" id="CHEBI:36655"/>
        <dbReference type="ChEBI" id="CHEBI:57305"/>
        <dbReference type="ChEBI" id="CHEBI:57972"/>
        <dbReference type="EC" id="2.6.1.44"/>
    </reaction>
    <physiologicalReaction direction="left-to-right" evidence="11">
        <dbReference type="Rhea" id="RHEA:24249"/>
    </physiologicalReaction>
</comment>
<keyword evidence="6 40" id="KW-0032">Aminotransferase</keyword>
<organism evidence="40">
    <name type="scientific">Sarcoptes scabiei</name>
    <name type="common">Itch mite</name>
    <name type="synonym">Acarus scabiei</name>
    <dbReference type="NCBI Taxonomy" id="52283"/>
    <lineage>
        <taxon>Eukaryota</taxon>
        <taxon>Metazoa</taxon>
        <taxon>Ecdysozoa</taxon>
        <taxon>Arthropoda</taxon>
        <taxon>Chelicerata</taxon>
        <taxon>Arachnida</taxon>
        <taxon>Acari</taxon>
        <taxon>Acariformes</taxon>
        <taxon>Sarcoptiformes</taxon>
        <taxon>Astigmata</taxon>
        <taxon>Psoroptidia</taxon>
        <taxon>Sarcoptoidea</taxon>
        <taxon>Sarcoptidae</taxon>
        <taxon>Sarcoptinae</taxon>
        <taxon>Sarcoptes</taxon>
    </lineage>
</organism>
<dbReference type="EC" id="2.6.1.18" evidence="28"/>
<evidence type="ECO:0000256" key="8">
    <source>
        <dbReference type="ARBA" id="ARBA00022898"/>
    </source>
</evidence>
<comment type="catalytic activity">
    <reaction evidence="27">
        <text>2-oxopentanoate + N(omega),N(omega)-dimethyl-L-arginine = 5-(3,3-dimethylguanidino)-2-oxopentanoate + L-2-aminopentanoate</text>
        <dbReference type="Rhea" id="RHEA:77359"/>
        <dbReference type="ChEBI" id="CHEBI:28644"/>
        <dbReference type="ChEBI" id="CHEBI:58326"/>
        <dbReference type="ChEBI" id="CHEBI:58441"/>
        <dbReference type="ChEBI" id="CHEBI:197301"/>
    </reaction>
</comment>
<comment type="catalytic activity">
    <reaction evidence="18">
        <text>N(omega),N(omega)-dimethyl-L-arginine + pyruvate = 5-(3,3-dimethylguanidino)-2-oxopentanoate + L-alanine</text>
        <dbReference type="Rhea" id="RHEA:77303"/>
        <dbReference type="ChEBI" id="CHEBI:15361"/>
        <dbReference type="ChEBI" id="CHEBI:57972"/>
        <dbReference type="ChEBI" id="CHEBI:58326"/>
        <dbReference type="ChEBI" id="CHEBI:197301"/>
    </reaction>
</comment>
<evidence type="ECO:0000256" key="20">
    <source>
        <dbReference type="ARBA" id="ARBA00043726"/>
    </source>
</evidence>
<keyword evidence="9" id="KW-0809">Transit peptide</keyword>
<comment type="catalytic activity">
    <reaction evidence="33">
        <text>2-oxohexanoate + N(omega),N(omega)-dimethyl-L-arginine = L-2-aminohexanoate + 5-(3,3-dimethylguanidino)-2-oxopentanoate</text>
        <dbReference type="Rhea" id="RHEA:77363"/>
        <dbReference type="ChEBI" id="CHEBI:35177"/>
        <dbReference type="ChEBI" id="CHEBI:58326"/>
        <dbReference type="ChEBI" id="CHEBI:58455"/>
        <dbReference type="ChEBI" id="CHEBI:197301"/>
    </reaction>
</comment>
<name>A0A834VHB7_SARSC</name>
<evidence type="ECO:0000256" key="9">
    <source>
        <dbReference type="ARBA" id="ARBA00022946"/>
    </source>
</evidence>
<evidence type="ECO:0000256" key="3">
    <source>
        <dbReference type="ARBA" id="ARBA00008954"/>
    </source>
</evidence>
<evidence type="ECO:0000256" key="26">
    <source>
        <dbReference type="ARBA" id="ARBA00043825"/>
    </source>
</evidence>
<comment type="catalytic activity">
    <reaction evidence="20">
        <text>(R)-3-amino-2-methylpropanoate + pyruvate = 2-methyl-3-oxopropanoate + L-alanine</text>
        <dbReference type="Rhea" id="RHEA:18393"/>
        <dbReference type="ChEBI" id="CHEBI:15361"/>
        <dbReference type="ChEBI" id="CHEBI:57700"/>
        <dbReference type="ChEBI" id="CHEBI:57731"/>
        <dbReference type="ChEBI" id="CHEBI:57972"/>
        <dbReference type="EC" id="2.6.1.40"/>
    </reaction>
    <physiologicalReaction direction="left-to-right" evidence="20">
        <dbReference type="Rhea" id="RHEA:18394"/>
    </physiologicalReaction>
</comment>
<comment type="catalytic activity">
    <reaction evidence="24">
        <text>L-ornithine + pyruvate = 5-amino-2-oxopentanoate + L-alanine</text>
        <dbReference type="Rhea" id="RHEA:77327"/>
        <dbReference type="ChEBI" id="CHEBI:15361"/>
        <dbReference type="ChEBI" id="CHEBI:46911"/>
        <dbReference type="ChEBI" id="CHEBI:57972"/>
        <dbReference type="ChEBI" id="CHEBI:58802"/>
    </reaction>
</comment>
<dbReference type="Gene3D" id="3.40.640.10">
    <property type="entry name" value="Type I PLP-dependent aspartate aminotransferase-like (Major domain)"/>
    <property type="match status" value="1"/>
</dbReference>
<dbReference type="InterPro" id="IPR049704">
    <property type="entry name" value="Aminotrans_3_PPA_site"/>
</dbReference>
<keyword evidence="8 39" id="KW-0663">Pyridoxal phosphate</keyword>
<evidence type="ECO:0000256" key="39">
    <source>
        <dbReference type="RuleBase" id="RU003560"/>
    </source>
</evidence>
<comment type="catalytic activity">
    <reaction evidence="26">
        <text>3-oxopropanoate + L-alanine = beta-alanine + pyruvate</text>
        <dbReference type="Rhea" id="RHEA:14077"/>
        <dbReference type="ChEBI" id="CHEBI:15361"/>
        <dbReference type="ChEBI" id="CHEBI:33190"/>
        <dbReference type="ChEBI" id="CHEBI:57966"/>
        <dbReference type="ChEBI" id="CHEBI:57972"/>
        <dbReference type="EC" id="2.6.1.18"/>
    </reaction>
    <physiologicalReaction direction="right-to-left" evidence="26">
        <dbReference type="Rhea" id="RHEA:14079"/>
    </physiologicalReaction>
</comment>
<dbReference type="OrthoDB" id="10261433at2759"/>
<evidence type="ECO:0000256" key="23">
    <source>
        <dbReference type="ARBA" id="ARBA00043758"/>
    </source>
</evidence>
<dbReference type="PROSITE" id="PS00600">
    <property type="entry name" value="AA_TRANSFER_CLASS_3"/>
    <property type="match status" value="1"/>
</dbReference>
<evidence type="ECO:0000256" key="14">
    <source>
        <dbReference type="ARBA" id="ARBA00041662"/>
    </source>
</evidence>
<evidence type="ECO:0000256" key="25">
    <source>
        <dbReference type="ARBA" id="ARBA00043798"/>
    </source>
</evidence>
<dbReference type="PANTHER" id="PTHR45688:SF3">
    <property type="entry name" value="ALANINE--GLYOXYLATE AMINOTRANSFERASE 2, MITOCHONDRIAL"/>
    <property type="match status" value="1"/>
</dbReference>
<comment type="function">
    <text evidence="38">Multifunctional aminotransferase with a broad substrate specificity. Catalyzes the conversion of glyoxylate to glycine using alanine as the amino donor. Catalyzes metabolism of not L- but the D-isomer of D-beta-aminoisobutyric acid to generate 2-methyl-3-oxopropanoate and alanine. Catalyzes the transfer of the amino group from beta-alanine to pyruvate to yield L-alanine and 3-oxopropanoate. Can metabolize NG-monomethyl-L-arginine (NMMA), asymmetric NG,NG-dimethyl-L-arginine (ADMA) and symmetric NG,N'G-dimethyl-L-arginine (SDMA). ADMA is a potent inhibitor of nitric-oxide (NO) synthase, and this activity provides mechanism through which the kidney regulates blood pressure.</text>
</comment>
<dbReference type="InterPro" id="IPR015421">
    <property type="entry name" value="PyrdxlP-dep_Trfase_major"/>
</dbReference>
<dbReference type="GO" id="GO:0030170">
    <property type="term" value="F:pyridoxal phosphate binding"/>
    <property type="evidence" value="ECO:0007669"/>
    <property type="project" value="InterPro"/>
</dbReference>
<evidence type="ECO:0000256" key="17">
    <source>
        <dbReference type="ARBA" id="ARBA00042669"/>
    </source>
</evidence>
<proteinExistence type="inferred from homology"/>
<comment type="catalytic activity">
    <reaction evidence="32">
        <text>L-ornithine + glyoxylate = 5-amino-2-oxopentanoate + glycine</text>
        <dbReference type="Rhea" id="RHEA:77331"/>
        <dbReference type="ChEBI" id="CHEBI:36655"/>
        <dbReference type="ChEBI" id="CHEBI:46911"/>
        <dbReference type="ChEBI" id="CHEBI:57305"/>
        <dbReference type="ChEBI" id="CHEBI:58802"/>
    </reaction>
</comment>
<comment type="catalytic activity">
    <reaction evidence="25">
        <text>N(omega),N('omega)-dimethyl-L-arginine + pyruvate = 5-(3,3'-dimethylguanidino)-2-oxopentanoate + L-alanine</text>
        <dbReference type="Rhea" id="RHEA:77307"/>
        <dbReference type="ChEBI" id="CHEBI:15361"/>
        <dbReference type="ChEBI" id="CHEBI:57972"/>
        <dbReference type="ChEBI" id="CHEBI:197308"/>
        <dbReference type="ChEBI" id="CHEBI:197310"/>
    </reaction>
</comment>
<dbReference type="EC" id="2.6.1.40" evidence="12"/>
<comment type="catalytic activity">
    <reaction evidence="36">
        <text>oxaloacetate + L-alanine = L-aspartate + pyruvate</text>
        <dbReference type="Rhea" id="RHEA:77347"/>
        <dbReference type="ChEBI" id="CHEBI:15361"/>
        <dbReference type="ChEBI" id="CHEBI:16452"/>
        <dbReference type="ChEBI" id="CHEBI:29991"/>
        <dbReference type="ChEBI" id="CHEBI:57972"/>
    </reaction>
</comment>
<accession>A0A834VHB7</accession>
<comment type="catalytic activity">
    <reaction evidence="31">
        <text>N(omega),N(omega)-dimethyl-L-arginine + glyoxylate = 5-(3,3-dimethylguanidino)-2-oxopentanoate + glycine</text>
        <dbReference type="Rhea" id="RHEA:77311"/>
        <dbReference type="ChEBI" id="CHEBI:36655"/>
        <dbReference type="ChEBI" id="CHEBI:57305"/>
        <dbReference type="ChEBI" id="CHEBI:58326"/>
        <dbReference type="ChEBI" id="CHEBI:197301"/>
    </reaction>
</comment>
<dbReference type="GO" id="GO:0009436">
    <property type="term" value="P:glyoxylate catabolic process"/>
    <property type="evidence" value="ECO:0007669"/>
    <property type="project" value="TreeGrafter"/>
</dbReference>
<evidence type="ECO:0000256" key="13">
    <source>
        <dbReference type="ARBA" id="ARBA00039862"/>
    </source>
</evidence>
<evidence type="ECO:0000256" key="24">
    <source>
        <dbReference type="ARBA" id="ARBA00043777"/>
    </source>
</evidence>
<evidence type="ECO:0000256" key="12">
    <source>
        <dbReference type="ARBA" id="ARBA00039130"/>
    </source>
</evidence>
<dbReference type="GO" id="GO:0005739">
    <property type="term" value="C:mitochondrion"/>
    <property type="evidence" value="ECO:0007669"/>
    <property type="project" value="UniProtKB-SubCell"/>
</dbReference>
<comment type="catalytic activity">
    <reaction evidence="21">
        <text>N(omega),N(omega)-dimethyl-L-arginine + oxaloacetate = 5-(3,3-dimethylguanidino)-2-oxopentanoate + L-aspartate</text>
        <dbReference type="Rhea" id="RHEA:77343"/>
        <dbReference type="ChEBI" id="CHEBI:16452"/>
        <dbReference type="ChEBI" id="CHEBI:29991"/>
        <dbReference type="ChEBI" id="CHEBI:58326"/>
        <dbReference type="ChEBI" id="CHEBI:197301"/>
    </reaction>
</comment>
<dbReference type="GO" id="GO:0008453">
    <property type="term" value="F:alanine-glyoxylate transaminase activity"/>
    <property type="evidence" value="ECO:0007669"/>
    <property type="project" value="UniProtKB-EC"/>
</dbReference>
<evidence type="ECO:0000313" key="40">
    <source>
        <dbReference type="EMBL" id="KAF7495900.1"/>
    </source>
</evidence>
<reference evidence="41" key="3">
    <citation type="submission" date="2022-06" db="UniProtKB">
        <authorList>
            <consortium name="EnsemblMetazoa"/>
        </authorList>
    </citation>
    <scope>IDENTIFICATION</scope>
</reference>